<dbReference type="InterPro" id="IPR040126">
    <property type="entry name" value="STOX1/2"/>
</dbReference>
<dbReference type="InterPro" id="IPR019391">
    <property type="entry name" value="Storkhead-box_WHD"/>
</dbReference>
<name>A0AAV4R0V0_9ARAC</name>
<dbReference type="GO" id="GO:0000977">
    <property type="term" value="F:RNA polymerase II transcription regulatory region sequence-specific DNA binding"/>
    <property type="evidence" value="ECO:0007669"/>
    <property type="project" value="TreeGrafter"/>
</dbReference>
<organism evidence="3 4">
    <name type="scientific">Caerostris darwini</name>
    <dbReference type="NCBI Taxonomy" id="1538125"/>
    <lineage>
        <taxon>Eukaryota</taxon>
        <taxon>Metazoa</taxon>
        <taxon>Ecdysozoa</taxon>
        <taxon>Arthropoda</taxon>
        <taxon>Chelicerata</taxon>
        <taxon>Arachnida</taxon>
        <taxon>Araneae</taxon>
        <taxon>Araneomorphae</taxon>
        <taxon>Entelegynae</taxon>
        <taxon>Araneoidea</taxon>
        <taxon>Araneidae</taxon>
        <taxon>Caerostris</taxon>
    </lineage>
</organism>
<keyword evidence="4" id="KW-1185">Reference proteome</keyword>
<gene>
    <name evidence="3" type="primary">STOX1</name>
    <name evidence="3" type="ORF">CDAR_13361</name>
</gene>
<feature type="region of interest" description="Disordered" evidence="1">
    <location>
        <begin position="618"/>
        <end position="682"/>
    </location>
</feature>
<protein>
    <submittedName>
        <fullName evidence="3">Storkhead-box protein 1</fullName>
    </submittedName>
</protein>
<dbReference type="GO" id="GO:0005737">
    <property type="term" value="C:cytoplasm"/>
    <property type="evidence" value="ECO:0007669"/>
    <property type="project" value="TreeGrafter"/>
</dbReference>
<dbReference type="Proteomes" id="UP001054837">
    <property type="component" value="Unassembled WGS sequence"/>
</dbReference>
<sequence>MSLVAQTQFAPLPEALCKVVYDLTSEGVIASMQIISKRLKTTFPELTVPSDDILYKTLGTLIKERKLYHTGSGYSVVTPDTFRLLAMSPPLERQMLLTNEEAIVRLHGTAYAVDDGRTTCTQTKQQEVLTAWSSAERIVEPRKQGIAFGKLKRCHSLKLLRSRDKEKLSRSNSFKSTGTSPGPNHDFKSDNENIDSNKKEKSPSMFSKWFRRGRSEKSRAKLKATSSSTQFPPRDWADPDYVIFNSRATQTLERNEGEHRSKGRSSSLNRTSSKERHSHHLSSTPATPRPSHRNSSRQHTSDIYHYRSSSLSRKHSPSHKQESLLPPSPPCKPSHQETPPKAVDEQVKIRPRYESPFSPFSARRKAQSLLMANEKYNNISNGSPSLFNGKIMPYQSTDIIKAYPMNNQSSSYSPQQKKTDLPIGIRRPTSLLSNLTAPNIAISEPIKQQPSVRVIPRLAMTPKETPLNKGTPQTQTTTKTIISNIKSSETITKTMPVSGKEIKLGTTVDVEISLGNNKFTQGKTAPLTTDLDSPIKNDLLKIATTWNQSIKSNSGKLTDFNNKSNTTIPKLTTTTNITTSLTHGPSKENQHTVNKSETIISESIKRNSACQRPTLLECVTGRDSPDKDTLSSNSPRSTMTPDAKSEFFSESPNTTTEVHVSKDDSGFSSSASTSRPMSVSPC</sequence>
<feature type="compositionally biased region" description="Polar residues" evidence="1">
    <location>
        <begin position="630"/>
        <end position="640"/>
    </location>
</feature>
<evidence type="ECO:0000313" key="4">
    <source>
        <dbReference type="Proteomes" id="UP001054837"/>
    </source>
</evidence>
<dbReference type="PANTHER" id="PTHR22437">
    <property type="entry name" value="WINGED HELIX DOMAIN-CONTAINING PROTEIN"/>
    <property type="match status" value="1"/>
</dbReference>
<dbReference type="PANTHER" id="PTHR22437:SF0">
    <property type="entry name" value="FI21431P1"/>
    <property type="match status" value="1"/>
</dbReference>
<dbReference type="GO" id="GO:0006357">
    <property type="term" value="P:regulation of transcription by RNA polymerase II"/>
    <property type="evidence" value="ECO:0007669"/>
    <property type="project" value="InterPro"/>
</dbReference>
<evidence type="ECO:0000256" key="1">
    <source>
        <dbReference type="SAM" id="MobiDB-lite"/>
    </source>
</evidence>
<proteinExistence type="predicted"/>
<dbReference type="GO" id="GO:0005634">
    <property type="term" value="C:nucleus"/>
    <property type="evidence" value="ECO:0007669"/>
    <property type="project" value="TreeGrafter"/>
</dbReference>
<feature type="compositionally biased region" description="Polar residues" evidence="1">
    <location>
        <begin position="648"/>
        <end position="658"/>
    </location>
</feature>
<evidence type="ECO:0000313" key="3">
    <source>
        <dbReference type="EMBL" id="GIY15360.1"/>
    </source>
</evidence>
<reference evidence="3 4" key="1">
    <citation type="submission" date="2021-06" db="EMBL/GenBank/DDBJ databases">
        <title>Caerostris darwini draft genome.</title>
        <authorList>
            <person name="Kono N."/>
            <person name="Arakawa K."/>
        </authorList>
    </citation>
    <scope>NUCLEOTIDE SEQUENCE [LARGE SCALE GENOMIC DNA]</scope>
</reference>
<feature type="region of interest" description="Disordered" evidence="1">
    <location>
        <begin position="162"/>
        <end position="346"/>
    </location>
</feature>
<comment type="caution">
    <text evidence="3">The sequence shown here is derived from an EMBL/GenBank/DDBJ whole genome shotgun (WGS) entry which is preliminary data.</text>
</comment>
<accession>A0AAV4R0V0</accession>
<feature type="compositionally biased region" description="Polar residues" evidence="1">
    <location>
        <begin position="170"/>
        <end position="182"/>
    </location>
</feature>
<dbReference type="AlphaFoldDB" id="A0AAV4R0V0"/>
<evidence type="ECO:0000259" key="2">
    <source>
        <dbReference type="Pfam" id="PF10264"/>
    </source>
</evidence>
<feature type="compositionally biased region" description="Basic and acidic residues" evidence="1">
    <location>
        <begin position="185"/>
        <end position="202"/>
    </location>
</feature>
<dbReference type="EMBL" id="BPLQ01005519">
    <property type="protein sequence ID" value="GIY15360.1"/>
    <property type="molecule type" value="Genomic_DNA"/>
</dbReference>
<dbReference type="Pfam" id="PF10264">
    <property type="entry name" value="WHD_Storkhead"/>
    <property type="match status" value="1"/>
</dbReference>
<feature type="domain" description="Winged helix Storkhead-box1" evidence="2">
    <location>
        <begin position="1"/>
        <end position="79"/>
    </location>
</feature>